<sequence length="358" mass="41470">MKKVTHYYSLTPEWQNDLAAQFNTPLIDNRLINIPKDIGKGFCYFTQIMTGISAVYIDLTATEPLKITRLKSNNQLYIFHFDLSEHINLIKINNIDYQIGSFNQLDLAIIDNELESTFKPAVNERTVALRILLDKNLLRDFIQKLSVKEDQFEKEKNSKKAMYHYGNIDSNSILLIQSLKNKSIDEITFDSFLKGVCLKVLGNFFNKFHESSSKESSHIIEIESKAIERTKDYLINNLHGSFPSIVFLAGMAGMSSTKYKTLFKAKYNDTPKNLFIKEKILLAQKLLKSGKYETITQVIYELNYNKLSFFSVKYRQYLNSSISNDFVKTPNSKKSHLETNENEIKLKSEKKIRRKTKS</sequence>
<dbReference type="SMART" id="SM00342">
    <property type="entry name" value="HTH_ARAC"/>
    <property type="match status" value="1"/>
</dbReference>
<feature type="region of interest" description="Disordered" evidence="1">
    <location>
        <begin position="329"/>
        <end position="358"/>
    </location>
</feature>
<evidence type="ECO:0000256" key="1">
    <source>
        <dbReference type="SAM" id="MobiDB-lite"/>
    </source>
</evidence>
<reference evidence="4" key="1">
    <citation type="journal article" date="2019" name="Int. J. Syst. Evol. Microbiol.">
        <title>The Global Catalogue of Microorganisms (GCM) 10K type strain sequencing project: providing services to taxonomists for standard genome sequencing and annotation.</title>
        <authorList>
            <consortium name="The Broad Institute Genomics Platform"/>
            <consortium name="The Broad Institute Genome Sequencing Center for Infectious Disease"/>
            <person name="Wu L."/>
            <person name="Ma J."/>
        </authorList>
    </citation>
    <scope>NUCLEOTIDE SEQUENCE [LARGE SCALE GENOMIC DNA]</scope>
    <source>
        <strain evidence="4">CCUG 70865</strain>
    </source>
</reference>
<protein>
    <submittedName>
        <fullName evidence="3">Helix-turn-helix domain-containing protein</fullName>
    </submittedName>
</protein>
<dbReference type="Gene3D" id="1.10.10.60">
    <property type="entry name" value="Homeodomain-like"/>
    <property type="match status" value="1"/>
</dbReference>
<dbReference type="PANTHER" id="PTHR47893">
    <property type="entry name" value="REGULATORY PROTEIN PCHR"/>
    <property type="match status" value="1"/>
</dbReference>
<dbReference type="PROSITE" id="PS01124">
    <property type="entry name" value="HTH_ARAC_FAMILY_2"/>
    <property type="match status" value="1"/>
</dbReference>
<dbReference type="PANTHER" id="PTHR47893:SF1">
    <property type="entry name" value="REGULATORY PROTEIN PCHR"/>
    <property type="match status" value="1"/>
</dbReference>
<evidence type="ECO:0000259" key="2">
    <source>
        <dbReference type="PROSITE" id="PS01124"/>
    </source>
</evidence>
<evidence type="ECO:0000313" key="3">
    <source>
        <dbReference type="EMBL" id="MFD1604659.1"/>
    </source>
</evidence>
<dbReference type="Proteomes" id="UP001597138">
    <property type="component" value="Unassembled WGS sequence"/>
</dbReference>
<dbReference type="InterPro" id="IPR018060">
    <property type="entry name" value="HTH_AraC"/>
</dbReference>
<proteinExistence type="predicted"/>
<feature type="compositionally biased region" description="Basic and acidic residues" evidence="1">
    <location>
        <begin position="335"/>
        <end position="349"/>
    </location>
</feature>
<dbReference type="RefSeq" id="WP_379815745.1">
    <property type="nucleotide sequence ID" value="NZ_JBHUDZ010000016.1"/>
</dbReference>
<keyword evidence="4" id="KW-1185">Reference proteome</keyword>
<name>A0ABW4HGV8_9FLAO</name>
<dbReference type="EMBL" id="JBHUDZ010000016">
    <property type="protein sequence ID" value="MFD1604659.1"/>
    <property type="molecule type" value="Genomic_DNA"/>
</dbReference>
<organism evidence="3 4">
    <name type="scientific">Flavobacterium artemisiae</name>
    <dbReference type="NCBI Taxonomy" id="2126556"/>
    <lineage>
        <taxon>Bacteria</taxon>
        <taxon>Pseudomonadati</taxon>
        <taxon>Bacteroidota</taxon>
        <taxon>Flavobacteriia</taxon>
        <taxon>Flavobacteriales</taxon>
        <taxon>Flavobacteriaceae</taxon>
        <taxon>Flavobacterium</taxon>
    </lineage>
</organism>
<accession>A0ABW4HGV8</accession>
<feature type="domain" description="HTH araC/xylS-type" evidence="2">
    <location>
        <begin position="228"/>
        <end position="328"/>
    </location>
</feature>
<dbReference type="InterPro" id="IPR053142">
    <property type="entry name" value="PchR_regulatory_protein"/>
</dbReference>
<gene>
    <name evidence="3" type="ORF">ACFSC2_18115</name>
</gene>
<evidence type="ECO:0000313" key="4">
    <source>
        <dbReference type="Proteomes" id="UP001597138"/>
    </source>
</evidence>
<comment type="caution">
    <text evidence="3">The sequence shown here is derived from an EMBL/GenBank/DDBJ whole genome shotgun (WGS) entry which is preliminary data.</text>
</comment>